<comment type="caution">
    <text evidence="7">The sequence shown here is derived from an EMBL/GenBank/DDBJ whole genome shotgun (WGS) entry which is preliminary data.</text>
</comment>
<keyword evidence="8" id="KW-1185">Reference proteome</keyword>
<evidence type="ECO:0000256" key="6">
    <source>
        <dbReference type="SAM" id="Phobius"/>
    </source>
</evidence>
<dbReference type="Proteomes" id="UP001165080">
    <property type="component" value="Unassembled WGS sequence"/>
</dbReference>
<organism evidence="7 8">
    <name type="scientific">Pleodorina starrii</name>
    <dbReference type="NCBI Taxonomy" id="330485"/>
    <lineage>
        <taxon>Eukaryota</taxon>
        <taxon>Viridiplantae</taxon>
        <taxon>Chlorophyta</taxon>
        <taxon>core chlorophytes</taxon>
        <taxon>Chlorophyceae</taxon>
        <taxon>CS clade</taxon>
        <taxon>Chlamydomonadales</taxon>
        <taxon>Volvocaceae</taxon>
        <taxon>Pleodorina</taxon>
    </lineage>
</organism>
<evidence type="ECO:0000313" key="7">
    <source>
        <dbReference type="EMBL" id="GLC62145.1"/>
    </source>
</evidence>
<gene>
    <name evidence="7" type="primary">PLESTB003151</name>
    <name evidence="7" type="ORF">PLESTB_001845400</name>
</gene>
<proteinExistence type="predicted"/>
<dbReference type="AlphaFoldDB" id="A0A9W6FAT1"/>
<dbReference type="GO" id="GO:0005886">
    <property type="term" value="C:plasma membrane"/>
    <property type="evidence" value="ECO:0007669"/>
    <property type="project" value="UniProtKB-SubCell"/>
</dbReference>
<feature type="transmembrane region" description="Helical" evidence="6">
    <location>
        <begin position="206"/>
        <end position="226"/>
    </location>
</feature>
<dbReference type="InterPro" id="IPR019108">
    <property type="entry name" value="Caa3_assmbl_CtaG-rel"/>
</dbReference>
<evidence type="ECO:0000256" key="2">
    <source>
        <dbReference type="ARBA" id="ARBA00022475"/>
    </source>
</evidence>
<feature type="transmembrane region" description="Helical" evidence="6">
    <location>
        <begin position="238"/>
        <end position="261"/>
    </location>
</feature>
<comment type="subcellular location">
    <subcellularLocation>
        <location evidence="1">Cell membrane</location>
        <topology evidence="1">Multi-pass membrane protein</topology>
    </subcellularLocation>
</comment>
<keyword evidence="4 6" id="KW-1133">Transmembrane helix</keyword>
<feature type="transmembrane region" description="Helical" evidence="6">
    <location>
        <begin position="46"/>
        <end position="69"/>
    </location>
</feature>
<feature type="transmembrane region" description="Helical" evidence="6">
    <location>
        <begin position="128"/>
        <end position="149"/>
    </location>
</feature>
<evidence type="ECO:0008006" key="9">
    <source>
        <dbReference type="Google" id="ProtNLM"/>
    </source>
</evidence>
<protein>
    <recommendedName>
        <fullName evidence="9">Cytochrome c oxidase assembly protein</fullName>
    </recommendedName>
</protein>
<dbReference type="Pfam" id="PF09678">
    <property type="entry name" value="Caa3_CtaG"/>
    <property type="match status" value="1"/>
</dbReference>
<feature type="transmembrane region" description="Helical" evidence="6">
    <location>
        <begin position="161"/>
        <end position="186"/>
    </location>
</feature>
<feature type="transmembrane region" description="Helical" evidence="6">
    <location>
        <begin position="75"/>
        <end position="94"/>
    </location>
</feature>
<feature type="transmembrane region" description="Helical" evidence="6">
    <location>
        <begin position="22"/>
        <end position="39"/>
    </location>
</feature>
<feature type="transmembrane region" description="Helical" evidence="6">
    <location>
        <begin position="101"/>
        <end position="122"/>
    </location>
</feature>
<dbReference type="EMBL" id="BRXU01000058">
    <property type="protein sequence ID" value="GLC62145.1"/>
    <property type="molecule type" value="Genomic_DNA"/>
</dbReference>
<evidence type="ECO:0000256" key="3">
    <source>
        <dbReference type="ARBA" id="ARBA00022692"/>
    </source>
</evidence>
<evidence type="ECO:0000313" key="8">
    <source>
        <dbReference type="Proteomes" id="UP001165080"/>
    </source>
</evidence>
<feature type="transmembrane region" description="Helical" evidence="6">
    <location>
        <begin position="287"/>
        <end position="309"/>
    </location>
</feature>
<keyword evidence="5 6" id="KW-0472">Membrane</keyword>
<accession>A0A9W6FAT1</accession>
<feature type="transmembrane region" description="Helical" evidence="6">
    <location>
        <begin position="316"/>
        <end position="335"/>
    </location>
</feature>
<sequence>MPYCGPAPAPDQLWSSWNLDPWVLIGIAALALVLARKAVPDRRGPAALAVGALVVAFVSPLCALTVALFSARAAHHLVLITLAAPALAVALPLLPRLPAGLSLAAVSAAMIAWHLPGVYDAIWASDTLYWVMQAAMLLPAWVFWSAVLAPGFGAEEAMRRAVLIGGLAGIMGFLGAILTFAPDILYFPHVGGAMAWGMSPLADQQLAGLIMWVPGFVPVAAIAGRMGVRRMMVAGLKYLHLAAMLCWCASLVALPLLLHFYGQIWRGKADSSQTQARYAEFRLITHFGYVGFATPAAVIAIAAGTGLIFADQVFDLWFVAKLTLVAGMALVHAWIGHLILTSGEHRGLQNMPSALWALVLGLPLMMGVLWLVLAKPDLAWVADWMPDFMLAPRGQSVDQP</sequence>
<evidence type="ECO:0000256" key="4">
    <source>
        <dbReference type="ARBA" id="ARBA00022989"/>
    </source>
</evidence>
<name>A0A9W6FAT1_9CHLO</name>
<evidence type="ECO:0000256" key="1">
    <source>
        <dbReference type="ARBA" id="ARBA00004651"/>
    </source>
</evidence>
<keyword evidence="3 6" id="KW-0812">Transmembrane</keyword>
<evidence type="ECO:0000256" key="5">
    <source>
        <dbReference type="ARBA" id="ARBA00023136"/>
    </source>
</evidence>
<keyword evidence="2" id="KW-1003">Cell membrane</keyword>
<reference evidence="7 8" key="1">
    <citation type="journal article" date="2023" name="Commun. Biol.">
        <title>Reorganization of the ancestral sex-determining regions during the evolution of trioecy in Pleodorina starrii.</title>
        <authorList>
            <person name="Takahashi K."/>
            <person name="Suzuki S."/>
            <person name="Kawai-Toyooka H."/>
            <person name="Yamamoto K."/>
            <person name="Hamaji T."/>
            <person name="Ootsuki R."/>
            <person name="Yamaguchi H."/>
            <person name="Kawachi M."/>
            <person name="Higashiyama T."/>
            <person name="Nozaki H."/>
        </authorList>
    </citation>
    <scope>NUCLEOTIDE SEQUENCE [LARGE SCALE GENOMIC DNA]</scope>
    <source>
        <strain evidence="7 8">NIES-4479</strain>
    </source>
</reference>
<feature type="transmembrane region" description="Helical" evidence="6">
    <location>
        <begin position="355"/>
        <end position="373"/>
    </location>
</feature>